<evidence type="ECO:0000313" key="8">
    <source>
        <dbReference type="Proteomes" id="UP001211065"/>
    </source>
</evidence>
<dbReference type="AlphaFoldDB" id="A0AAD5U6M2"/>
<dbReference type="NCBIfam" id="TIGR00530">
    <property type="entry name" value="AGP_acyltrn"/>
    <property type="match status" value="1"/>
</dbReference>
<dbReference type="Proteomes" id="UP001211065">
    <property type="component" value="Unassembled WGS sequence"/>
</dbReference>
<evidence type="ECO:0000256" key="2">
    <source>
        <dbReference type="ARBA" id="ARBA00022679"/>
    </source>
</evidence>
<dbReference type="GO" id="GO:0006654">
    <property type="term" value="P:phosphatidic acid biosynthetic process"/>
    <property type="evidence" value="ECO:0007669"/>
    <property type="project" value="TreeGrafter"/>
</dbReference>
<keyword evidence="4" id="KW-0594">Phospholipid biosynthesis</keyword>
<feature type="transmembrane region" description="Helical" evidence="5">
    <location>
        <begin position="7"/>
        <end position="25"/>
    </location>
</feature>
<evidence type="ECO:0000256" key="5">
    <source>
        <dbReference type="SAM" id="Phobius"/>
    </source>
</evidence>
<accession>A0AAD5U6M2</accession>
<sequence length="268" mass="29745">MILIDETLLYFLLFLSISTVLYFTVPKFKLAVATILFTFSVLVTSIVGLFIAIPTGDSANYYVARFMSAFAGGLLNIRYQVDGKVLDEPAVYICNHQSSIDLLAIGTVFPKKCSMLAKDELKYYPILGWYMILSKAVFIKRKNRTDAIETMQNVGLKIKKDKTSLFLFPEGTRSFQKDNSLLPFKKGAFHLAVSGQIPIVPIVVSTFHNVFPDGGLIRVKVLPPIATAGLTASNIDSLIENTRNSMLTTLKEISEPVTDLSDETKKDI</sequence>
<dbReference type="PANTHER" id="PTHR10434">
    <property type="entry name" value="1-ACYL-SN-GLYCEROL-3-PHOSPHATE ACYLTRANSFERASE"/>
    <property type="match status" value="1"/>
</dbReference>
<feature type="transmembrane region" description="Helical" evidence="5">
    <location>
        <begin position="31"/>
        <end position="52"/>
    </location>
</feature>
<dbReference type="EMBL" id="JADGJW010000152">
    <property type="protein sequence ID" value="KAJ3222924.1"/>
    <property type="molecule type" value="Genomic_DNA"/>
</dbReference>
<comment type="similarity">
    <text evidence="1 4">Belongs to the 1-acyl-sn-glycerol-3-phosphate acyltransferase family.</text>
</comment>
<keyword evidence="3 4" id="KW-0012">Acyltransferase</keyword>
<name>A0AAD5U6M2_9FUNG</name>
<reference evidence="7" key="1">
    <citation type="submission" date="2020-05" db="EMBL/GenBank/DDBJ databases">
        <title>Phylogenomic resolution of chytrid fungi.</title>
        <authorList>
            <person name="Stajich J.E."/>
            <person name="Amses K."/>
            <person name="Simmons R."/>
            <person name="Seto K."/>
            <person name="Myers J."/>
            <person name="Bonds A."/>
            <person name="Quandt C.A."/>
            <person name="Barry K."/>
            <person name="Liu P."/>
            <person name="Grigoriev I."/>
            <person name="Longcore J.E."/>
            <person name="James T.Y."/>
        </authorList>
    </citation>
    <scope>NUCLEOTIDE SEQUENCE</scope>
    <source>
        <strain evidence="7">JEL0476</strain>
    </source>
</reference>
<evidence type="ECO:0000313" key="7">
    <source>
        <dbReference type="EMBL" id="KAJ3222924.1"/>
    </source>
</evidence>
<dbReference type="GO" id="GO:0003841">
    <property type="term" value="F:1-acylglycerol-3-phosphate O-acyltransferase activity"/>
    <property type="evidence" value="ECO:0007669"/>
    <property type="project" value="UniProtKB-UniRule"/>
</dbReference>
<comment type="catalytic activity">
    <reaction evidence="4">
        <text>a 1-acyl-sn-glycero-3-phosphate + an acyl-CoA = a 1,2-diacyl-sn-glycero-3-phosphate + CoA</text>
        <dbReference type="Rhea" id="RHEA:19709"/>
        <dbReference type="ChEBI" id="CHEBI:57287"/>
        <dbReference type="ChEBI" id="CHEBI:57970"/>
        <dbReference type="ChEBI" id="CHEBI:58342"/>
        <dbReference type="ChEBI" id="CHEBI:58608"/>
        <dbReference type="EC" id="2.3.1.51"/>
    </reaction>
</comment>
<keyword evidence="4" id="KW-1208">Phospholipid metabolism</keyword>
<dbReference type="InterPro" id="IPR002123">
    <property type="entry name" value="Plipid/glycerol_acylTrfase"/>
</dbReference>
<keyword evidence="8" id="KW-1185">Reference proteome</keyword>
<dbReference type="SMART" id="SM00563">
    <property type="entry name" value="PlsC"/>
    <property type="match status" value="1"/>
</dbReference>
<protein>
    <recommendedName>
        <fullName evidence="4">1-acyl-sn-glycerol-3-phosphate acyltransferase</fullName>
        <ecNumber evidence="4">2.3.1.51</ecNumber>
    </recommendedName>
</protein>
<keyword evidence="5" id="KW-0812">Transmembrane</keyword>
<keyword evidence="5" id="KW-1133">Transmembrane helix</keyword>
<dbReference type="CDD" id="cd07989">
    <property type="entry name" value="LPLAT_AGPAT-like"/>
    <property type="match status" value="1"/>
</dbReference>
<evidence type="ECO:0000259" key="6">
    <source>
        <dbReference type="SMART" id="SM00563"/>
    </source>
</evidence>
<dbReference type="GO" id="GO:0005783">
    <property type="term" value="C:endoplasmic reticulum"/>
    <property type="evidence" value="ECO:0007669"/>
    <property type="project" value="TreeGrafter"/>
</dbReference>
<dbReference type="EC" id="2.3.1.51" evidence="4"/>
<dbReference type="InterPro" id="IPR004552">
    <property type="entry name" value="AGP_acyltrans"/>
</dbReference>
<feature type="domain" description="Phospholipid/glycerol acyltransferase" evidence="6">
    <location>
        <begin position="90"/>
        <end position="207"/>
    </location>
</feature>
<evidence type="ECO:0000256" key="4">
    <source>
        <dbReference type="RuleBase" id="RU361267"/>
    </source>
</evidence>
<keyword evidence="4" id="KW-0443">Lipid metabolism</keyword>
<comment type="caution">
    <text evidence="7">The sequence shown here is derived from an EMBL/GenBank/DDBJ whole genome shotgun (WGS) entry which is preliminary data.</text>
</comment>
<organism evidence="7 8">
    <name type="scientific">Clydaea vesicula</name>
    <dbReference type="NCBI Taxonomy" id="447962"/>
    <lineage>
        <taxon>Eukaryota</taxon>
        <taxon>Fungi</taxon>
        <taxon>Fungi incertae sedis</taxon>
        <taxon>Chytridiomycota</taxon>
        <taxon>Chytridiomycota incertae sedis</taxon>
        <taxon>Chytridiomycetes</taxon>
        <taxon>Lobulomycetales</taxon>
        <taxon>Lobulomycetaceae</taxon>
        <taxon>Clydaea</taxon>
    </lineage>
</organism>
<proteinExistence type="inferred from homology"/>
<evidence type="ECO:0000256" key="1">
    <source>
        <dbReference type="ARBA" id="ARBA00008655"/>
    </source>
</evidence>
<evidence type="ECO:0000256" key="3">
    <source>
        <dbReference type="ARBA" id="ARBA00023315"/>
    </source>
</evidence>
<keyword evidence="2 4" id="KW-0808">Transferase</keyword>
<dbReference type="Pfam" id="PF01553">
    <property type="entry name" value="Acyltransferase"/>
    <property type="match status" value="1"/>
</dbReference>
<comment type="domain">
    <text evidence="4">The HXXXXD motif is essential for acyltransferase activity and may constitute the binding site for the phosphate moiety of the glycerol-3-phosphate.</text>
</comment>
<dbReference type="SUPFAM" id="SSF69593">
    <property type="entry name" value="Glycerol-3-phosphate (1)-acyltransferase"/>
    <property type="match status" value="1"/>
</dbReference>
<keyword evidence="4" id="KW-0444">Lipid biosynthesis</keyword>
<dbReference type="GO" id="GO:0016020">
    <property type="term" value="C:membrane"/>
    <property type="evidence" value="ECO:0007669"/>
    <property type="project" value="InterPro"/>
</dbReference>
<gene>
    <name evidence="7" type="primary">SLC1</name>
    <name evidence="7" type="ORF">HK099_001730</name>
</gene>
<dbReference type="PANTHER" id="PTHR10434:SF11">
    <property type="entry name" value="1-ACYL-SN-GLYCEROL-3-PHOSPHATE ACYLTRANSFERASE"/>
    <property type="match status" value="1"/>
</dbReference>
<keyword evidence="5" id="KW-0472">Membrane</keyword>